<gene>
    <name evidence="5" type="ORF">FJR74_01040</name>
</gene>
<dbReference type="PANTHER" id="PTHR10302:SF0">
    <property type="entry name" value="SINGLE-STRANDED DNA-BINDING PROTEIN, MITOCHONDRIAL"/>
    <property type="match status" value="1"/>
</dbReference>
<protein>
    <recommendedName>
        <fullName evidence="2 3">Single-stranded DNA-binding protein</fullName>
        <shortName evidence="2">SSB</shortName>
    </recommendedName>
</protein>
<dbReference type="PIRSF" id="PIRSF002070">
    <property type="entry name" value="SSB"/>
    <property type="match status" value="1"/>
</dbReference>
<dbReference type="PANTHER" id="PTHR10302">
    <property type="entry name" value="SINGLE-STRANDED DNA-BINDING PROTEIN"/>
    <property type="match status" value="1"/>
</dbReference>
<evidence type="ECO:0000313" key="6">
    <source>
        <dbReference type="Proteomes" id="UP000316851"/>
    </source>
</evidence>
<dbReference type="SUPFAM" id="SSF50249">
    <property type="entry name" value="Nucleic acid-binding proteins"/>
    <property type="match status" value="1"/>
</dbReference>
<comment type="caution">
    <text evidence="2">Lacks conserved residue(s) required for the propagation of feature annotation.</text>
</comment>
<evidence type="ECO:0000256" key="2">
    <source>
        <dbReference type="HAMAP-Rule" id="MF_00984"/>
    </source>
</evidence>
<comment type="caution">
    <text evidence="5">The sequence shown here is derived from an EMBL/GenBank/DDBJ whole genome shotgun (WGS) entry which is preliminary data.</text>
</comment>
<name>A0ABY2Z5P1_9BACT</name>
<dbReference type="InterPro" id="IPR000424">
    <property type="entry name" value="Primosome_PriB/ssb"/>
</dbReference>
<dbReference type="PROSITE" id="PS50935">
    <property type="entry name" value="SSB"/>
    <property type="match status" value="1"/>
</dbReference>
<dbReference type="Pfam" id="PF00436">
    <property type="entry name" value="SSB"/>
    <property type="match status" value="1"/>
</dbReference>
<dbReference type="InterPro" id="IPR011344">
    <property type="entry name" value="ssDNA-bd"/>
</dbReference>
<feature type="compositionally biased region" description="Acidic residues" evidence="4">
    <location>
        <begin position="143"/>
        <end position="152"/>
    </location>
</feature>
<keyword evidence="6" id="KW-1185">Reference proteome</keyword>
<dbReference type="InterPro" id="IPR012340">
    <property type="entry name" value="NA-bd_OB-fold"/>
</dbReference>
<evidence type="ECO:0000313" key="5">
    <source>
        <dbReference type="EMBL" id="TPR54344.1"/>
    </source>
</evidence>
<feature type="compositionally biased region" description="Polar residues" evidence="4">
    <location>
        <begin position="131"/>
        <end position="142"/>
    </location>
</feature>
<evidence type="ECO:0000256" key="3">
    <source>
        <dbReference type="PIRNR" id="PIRNR002070"/>
    </source>
</evidence>
<dbReference type="RefSeq" id="WP_140914690.1">
    <property type="nucleotide sequence ID" value="NZ_VHHP01000002.1"/>
</dbReference>
<organism evidence="5 6">
    <name type="scientific">Metamycoplasma neophronis</name>
    <dbReference type="NCBI Taxonomy" id="872983"/>
    <lineage>
        <taxon>Bacteria</taxon>
        <taxon>Bacillati</taxon>
        <taxon>Mycoplasmatota</taxon>
        <taxon>Mycoplasmoidales</taxon>
        <taxon>Metamycoplasmataceae</taxon>
        <taxon>Metamycoplasma</taxon>
    </lineage>
</organism>
<dbReference type="CDD" id="cd04496">
    <property type="entry name" value="SSB_OBF"/>
    <property type="match status" value="1"/>
</dbReference>
<dbReference type="GO" id="GO:0003677">
    <property type="term" value="F:DNA binding"/>
    <property type="evidence" value="ECO:0007669"/>
    <property type="project" value="UniProtKB-KW"/>
</dbReference>
<accession>A0ABY2Z5P1</accession>
<feature type="region of interest" description="Disordered" evidence="4">
    <location>
        <begin position="127"/>
        <end position="152"/>
    </location>
</feature>
<dbReference type="NCBIfam" id="TIGR00621">
    <property type="entry name" value="ssb"/>
    <property type="match status" value="1"/>
</dbReference>
<sequence length="152" mass="16852">MNKVILVGRLASAPYKGVTASNIEYSRFTVAVRRQYTNPNGETVTDFIPCVAWRNNGMFVNKYLDKGSLVSVEGTFQSSRVNGSDGQVVTAYVVSVDRVESLETREVTESRKKNNLNEFAIPNQAFDNLGPVSNDNGNSSNDEFVDLSWDQD</sequence>
<dbReference type="Gene3D" id="2.40.50.140">
    <property type="entry name" value="Nucleic acid-binding proteins"/>
    <property type="match status" value="1"/>
</dbReference>
<evidence type="ECO:0000256" key="4">
    <source>
        <dbReference type="SAM" id="MobiDB-lite"/>
    </source>
</evidence>
<proteinExistence type="inferred from homology"/>
<dbReference type="EMBL" id="VHHP01000002">
    <property type="protein sequence ID" value="TPR54344.1"/>
    <property type="molecule type" value="Genomic_DNA"/>
</dbReference>
<dbReference type="Proteomes" id="UP000316851">
    <property type="component" value="Unassembled WGS sequence"/>
</dbReference>
<comment type="subunit">
    <text evidence="2">Homotetramer.</text>
</comment>
<evidence type="ECO:0000256" key="1">
    <source>
        <dbReference type="ARBA" id="ARBA00023125"/>
    </source>
</evidence>
<dbReference type="HAMAP" id="MF_00984">
    <property type="entry name" value="SSB"/>
    <property type="match status" value="1"/>
</dbReference>
<reference evidence="5" key="1">
    <citation type="submission" date="2019-06" db="EMBL/GenBank/DDBJ databases">
        <title>Mycoplasma neophronis type strain whole genome sequence.</title>
        <authorList>
            <person name="Spergser J."/>
        </authorList>
    </citation>
    <scope>NUCLEOTIDE SEQUENCE [LARGE SCALE GENOMIC DNA]</scope>
    <source>
        <strain evidence="5">DSM 24097</strain>
    </source>
</reference>
<keyword evidence="1 2" id="KW-0238">DNA-binding</keyword>